<gene>
    <name evidence="2" type="ORF">SO3561_04650</name>
</gene>
<dbReference type="AlphaFoldDB" id="A0A250VG21"/>
<dbReference type="RefSeq" id="WP_067373909.1">
    <property type="nucleotide sequence ID" value="NZ_BDQI01000009.1"/>
</dbReference>
<name>A0A250VG21_STROL</name>
<sequence>MTAPSRPPLKSITPTAATPHAAPQPVDTPAAGEPKGVAEGVPIAVRPDPHPGDGRRPVAWLHIVAPPSWGITPSARSWCTCGYERQAIGRAAVLQLIAAHGEHRTACPLLNSTSEGRTVA</sequence>
<dbReference type="EMBL" id="BDQI01000009">
    <property type="protein sequence ID" value="GAX53125.1"/>
    <property type="molecule type" value="Genomic_DNA"/>
</dbReference>
<evidence type="ECO:0000256" key="1">
    <source>
        <dbReference type="SAM" id="MobiDB-lite"/>
    </source>
</evidence>
<comment type="caution">
    <text evidence="2">The sequence shown here is derived from an EMBL/GenBank/DDBJ whole genome shotgun (WGS) entry which is preliminary data.</text>
</comment>
<organism evidence="2 3">
    <name type="scientific">Streptomyces olivochromogenes</name>
    <dbReference type="NCBI Taxonomy" id="1963"/>
    <lineage>
        <taxon>Bacteria</taxon>
        <taxon>Bacillati</taxon>
        <taxon>Actinomycetota</taxon>
        <taxon>Actinomycetes</taxon>
        <taxon>Kitasatosporales</taxon>
        <taxon>Streptomycetaceae</taxon>
        <taxon>Streptomyces</taxon>
    </lineage>
</organism>
<reference evidence="3" key="1">
    <citation type="submission" date="2017-05" db="EMBL/GenBank/DDBJ databases">
        <title>Streptomyces olivochromogenes NBRC 3561 whole genome shotgun sequence.</title>
        <authorList>
            <person name="Dohra H."/>
            <person name="Kodani S."/>
        </authorList>
    </citation>
    <scope>NUCLEOTIDE SEQUENCE [LARGE SCALE GENOMIC DNA]</scope>
    <source>
        <strain evidence="3">NBRC 3561</strain>
    </source>
</reference>
<evidence type="ECO:0000313" key="3">
    <source>
        <dbReference type="Proteomes" id="UP000217446"/>
    </source>
</evidence>
<feature type="region of interest" description="Disordered" evidence="1">
    <location>
        <begin position="1"/>
        <end position="52"/>
    </location>
</feature>
<keyword evidence="3" id="KW-1185">Reference proteome</keyword>
<accession>A0A250VG21</accession>
<dbReference type="STRING" id="1963.AQJ27_26540"/>
<dbReference type="Proteomes" id="UP000217446">
    <property type="component" value="Unassembled WGS sequence"/>
</dbReference>
<feature type="compositionally biased region" description="Low complexity" evidence="1">
    <location>
        <begin position="13"/>
        <end position="25"/>
    </location>
</feature>
<evidence type="ECO:0000313" key="2">
    <source>
        <dbReference type="EMBL" id="GAX53125.1"/>
    </source>
</evidence>
<protein>
    <submittedName>
        <fullName evidence="2">Uncharacterized protein</fullName>
    </submittedName>
</protein>
<proteinExistence type="predicted"/>